<reference evidence="16" key="1">
    <citation type="submission" date="2020-10" db="EMBL/GenBank/DDBJ databases">
        <authorList>
            <person name="Gilroy R."/>
        </authorList>
    </citation>
    <scope>NUCLEOTIDE SEQUENCE</scope>
    <source>
        <strain evidence="16">17213</strain>
    </source>
</reference>
<dbReference type="Pfam" id="PF17757">
    <property type="entry name" value="UvrB_inter"/>
    <property type="match status" value="1"/>
</dbReference>
<dbReference type="InterPro" id="IPR011545">
    <property type="entry name" value="DEAD/DEAH_box_helicase_dom"/>
</dbReference>
<dbReference type="PANTHER" id="PTHR47964:SF1">
    <property type="entry name" value="ATP-DEPENDENT DNA HELICASE HOMOLOG RECG, CHLOROPLASTIC"/>
    <property type="match status" value="1"/>
</dbReference>
<dbReference type="AlphaFoldDB" id="A0A9D9D8N5"/>
<dbReference type="GO" id="GO:0000716">
    <property type="term" value="P:transcription-coupled nucleotide-excision repair, DNA damage recognition"/>
    <property type="evidence" value="ECO:0007669"/>
    <property type="project" value="UniProtKB-UniRule"/>
</dbReference>
<keyword evidence="9 13" id="KW-0234">DNA repair</keyword>
<proteinExistence type="inferred from homology"/>
<evidence type="ECO:0000259" key="15">
    <source>
        <dbReference type="PROSITE" id="PS51194"/>
    </source>
</evidence>
<dbReference type="InterPro" id="IPR048635">
    <property type="entry name" value="MFD_D3"/>
</dbReference>
<dbReference type="SMART" id="SM01058">
    <property type="entry name" value="CarD_TRCF"/>
    <property type="match status" value="1"/>
</dbReference>
<dbReference type="Pfam" id="PF21132">
    <property type="entry name" value="MFD_D3"/>
    <property type="match status" value="1"/>
</dbReference>
<dbReference type="GO" id="GO:0005524">
    <property type="term" value="F:ATP binding"/>
    <property type="evidence" value="ECO:0007669"/>
    <property type="project" value="UniProtKB-UniRule"/>
</dbReference>
<feature type="domain" description="Helicase C-terminal" evidence="15">
    <location>
        <begin position="811"/>
        <end position="964"/>
    </location>
</feature>
<dbReference type="EC" id="3.6.4.-" evidence="13"/>
<feature type="domain" description="Helicase ATP-binding" evidence="14">
    <location>
        <begin position="628"/>
        <end position="789"/>
    </location>
</feature>
<evidence type="ECO:0000256" key="3">
    <source>
        <dbReference type="ARBA" id="ARBA00022741"/>
    </source>
</evidence>
<dbReference type="InterPro" id="IPR037235">
    <property type="entry name" value="TRCF-like_C_D7"/>
</dbReference>
<evidence type="ECO:0000256" key="10">
    <source>
        <dbReference type="ARBA" id="ARBA00061104"/>
    </source>
</evidence>
<dbReference type="InterPro" id="IPR036101">
    <property type="entry name" value="CarD-like/TRCF_RID_sf"/>
</dbReference>
<evidence type="ECO:0000256" key="8">
    <source>
        <dbReference type="ARBA" id="ARBA00023125"/>
    </source>
</evidence>
<dbReference type="GO" id="GO:0016787">
    <property type="term" value="F:hydrolase activity"/>
    <property type="evidence" value="ECO:0007669"/>
    <property type="project" value="UniProtKB-KW"/>
</dbReference>
<dbReference type="GO" id="GO:0003684">
    <property type="term" value="F:damaged DNA binding"/>
    <property type="evidence" value="ECO:0007669"/>
    <property type="project" value="InterPro"/>
</dbReference>
<accession>A0A9D9D8N5</accession>
<reference evidence="16" key="2">
    <citation type="journal article" date="2021" name="PeerJ">
        <title>Extensive microbial diversity within the chicken gut microbiome revealed by metagenomics and culture.</title>
        <authorList>
            <person name="Gilroy R."/>
            <person name="Ravi A."/>
            <person name="Getino M."/>
            <person name="Pursley I."/>
            <person name="Horton D.L."/>
            <person name="Alikhan N.F."/>
            <person name="Baker D."/>
            <person name="Gharbi K."/>
            <person name="Hall N."/>
            <person name="Watson M."/>
            <person name="Adriaenssens E.M."/>
            <person name="Foster-Nyarko E."/>
            <person name="Jarju S."/>
            <person name="Secka A."/>
            <person name="Antonio M."/>
            <person name="Oren A."/>
            <person name="Chaudhuri R.R."/>
            <person name="La Ragione R."/>
            <person name="Hildebrand F."/>
            <person name="Pallen M.J."/>
        </authorList>
    </citation>
    <scope>NUCLEOTIDE SEQUENCE</scope>
    <source>
        <strain evidence="16">17213</strain>
    </source>
</reference>
<dbReference type="InterPro" id="IPR003711">
    <property type="entry name" value="CarD-like/TRCF_RID"/>
</dbReference>
<dbReference type="SUPFAM" id="SSF141259">
    <property type="entry name" value="CarD-like"/>
    <property type="match status" value="1"/>
</dbReference>
<dbReference type="SUPFAM" id="SSF143517">
    <property type="entry name" value="TRCF domain-like"/>
    <property type="match status" value="1"/>
</dbReference>
<dbReference type="Pfam" id="PF03461">
    <property type="entry name" value="TRCF"/>
    <property type="match status" value="1"/>
</dbReference>
<gene>
    <name evidence="13 16" type="primary">mfd</name>
    <name evidence="16" type="ORF">IAB19_00865</name>
</gene>
<keyword evidence="8 13" id="KW-0238">DNA-binding</keyword>
<evidence type="ECO:0000256" key="7">
    <source>
        <dbReference type="ARBA" id="ARBA00022840"/>
    </source>
</evidence>
<dbReference type="NCBIfam" id="NF007966">
    <property type="entry name" value="PRK10689.1"/>
    <property type="match status" value="1"/>
</dbReference>
<sequence>MKIEDLIELPPVKGVFGKTAGNLKGLSLAMAVQSLCARHPGLKLLICADSLDMRRLQSELASLECPDEIKLFPDYETLPYDTLYPHQDIISARLELLSTLPYLKRGLIITTMNALMMRLCPVDYIAAHSFILKQGDVRNLPALRTALVSQGYLQVDQVLEHGEFAVRGSILDIFPMGSSDPYRIDFFDDEVDSISIIDPETQRSKERIKEIRLLPAHEYPLDEEGIAAFRSNYRDAFVQANLKNHTIYQAVSKGAVPAGIEYYLPLFFGKSSTLFDYLPENTLIIQAGDCRAAAQALDVEIHQRAARLQGNLDHPPLPAYTIFQSPDEYAAEIKEHEGLTLLAQKLTDEQCQKRGQKNFETEDIPEIAFDHKVKDSARRFVDYISGFIHSGGRVLLCAVSEGRRHALREILPRELTDLFGIKAASSVQAFLDDSAPLMLTVSPAQTGVVLKKAKIALITETEILGFQVIKQRQRSRRQALSQDAMIKNLVELTEGQVVVHIDHGIGLYRGLKVMTIGGVKGEYLTIEYQNGDMLNIPITALNKVARYSGAENPQLSKLGSDTWGRKKSKAAQKVYDVAAQLLDLYARRESREGTKFTINEAELDAFASGFGYEETPDQAAAIAATLNDMQQGKPMDRLVCGDVGFGKTEVALRAAFVAADNARQVAVLVPTTILAEQHYQNFKERFAGTPVTVEMLSRFKSVKEQNAVIKELERGTIDIIIGTHKLLAKNIKFKNLGLVIIDEEHRFGVKQKERLKELCAQVDLLTLTATPIPRTLNMAMEGMRDLSIIATAPEHRLAVKTFILENNDDLVREAIMRELRRGGQVYYLHNDLATINQRAEQLEKLVPEAKIDIGHGQMGERELQRVMRDFYHQRFNLLLCSTIIENGLDIPSANTIIIDRADKLGLAQLHQLRGRVGRSHHQAYAYLFTPPKALITKDAQRRLEALEALDELGAGFVLATHDLEIRGAGELLGVEQSGQIESVGFSLYMEMLSQAVKALKEGREPSLAEITLNECDINLHLPALFPDDYIGDIGTRLSLYKRLAACSTPEAFEDLKVELIDRFGFLPEASENLFALTKLKQLAGELGIRRIAGDGQGGIIEFGQNHKVDPSYLVQLVSTCKHQEYSLSGASTLRYKLPETEAMPRLELMRRLLLALRAHSTLAKPAPLPENAGKKQ</sequence>
<dbReference type="NCBIfam" id="TIGR00580">
    <property type="entry name" value="mfd"/>
    <property type="match status" value="1"/>
</dbReference>
<dbReference type="InterPro" id="IPR005118">
    <property type="entry name" value="TRCF_C"/>
</dbReference>
<evidence type="ECO:0000256" key="6">
    <source>
        <dbReference type="ARBA" id="ARBA00022806"/>
    </source>
</evidence>
<evidence type="ECO:0000259" key="14">
    <source>
        <dbReference type="PROSITE" id="PS51192"/>
    </source>
</evidence>
<evidence type="ECO:0000256" key="13">
    <source>
        <dbReference type="HAMAP-Rule" id="MF_00969"/>
    </source>
</evidence>
<dbReference type="Proteomes" id="UP000823631">
    <property type="component" value="Unassembled WGS sequence"/>
</dbReference>
<dbReference type="Pfam" id="PF00271">
    <property type="entry name" value="Helicase_C"/>
    <property type="match status" value="1"/>
</dbReference>
<dbReference type="CDD" id="cd17991">
    <property type="entry name" value="DEXHc_TRCF"/>
    <property type="match status" value="1"/>
</dbReference>
<dbReference type="InterPro" id="IPR001650">
    <property type="entry name" value="Helicase_C-like"/>
</dbReference>
<evidence type="ECO:0000256" key="12">
    <source>
        <dbReference type="ARBA" id="ARBA00070128"/>
    </source>
</evidence>
<comment type="subcellular location">
    <subcellularLocation>
        <location evidence="1 13">Cytoplasm</location>
    </subcellularLocation>
</comment>
<dbReference type="SMART" id="SM00490">
    <property type="entry name" value="HELICc"/>
    <property type="match status" value="1"/>
</dbReference>
<dbReference type="Gene3D" id="3.40.50.11140">
    <property type="match status" value="1"/>
</dbReference>
<dbReference type="Pfam" id="PF00270">
    <property type="entry name" value="DEAD"/>
    <property type="match status" value="1"/>
</dbReference>
<dbReference type="SUPFAM" id="SSF52540">
    <property type="entry name" value="P-loop containing nucleoside triphosphate hydrolases"/>
    <property type="match status" value="4"/>
</dbReference>
<dbReference type="SMART" id="SM00982">
    <property type="entry name" value="TRCF"/>
    <property type="match status" value="1"/>
</dbReference>
<evidence type="ECO:0000256" key="11">
    <source>
        <dbReference type="ARBA" id="ARBA00061399"/>
    </source>
</evidence>
<keyword evidence="3 13" id="KW-0547">Nucleotide-binding</keyword>
<dbReference type="SMART" id="SM00487">
    <property type="entry name" value="DEXDc"/>
    <property type="match status" value="1"/>
</dbReference>
<dbReference type="FunFam" id="3.40.50.300:FF:000300">
    <property type="entry name" value="Transcription-repair-coupling factor"/>
    <property type="match status" value="1"/>
</dbReference>
<evidence type="ECO:0000256" key="2">
    <source>
        <dbReference type="ARBA" id="ARBA00022490"/>
    </source>
</evidence>
<dbReference type="GO" id="GO:0006355">
    <property type="term" value="P:regulation of DNA-templated transcription"/>
    <property type="evidence" value="ECO:0007669"/>
    <property type="project" value="UniProtKB-UniRule"/>
</dbReference>
<comment type="similarity">
    <text evidence="10 13">In the N-terminal section; belongs to the UvrB family.</text>
</comment>
<dbReference type="Gene3D" id="3.90.1150.50">
    <property type="entry name" value="Transcription-repair-coupling factor, D7 domain"/>
    <property type="match status" value="1"/>
</dbReference>
<dbReference type="HAMAP" id="MF_00969">
    <property type="entry name" value="TRCF"/>
    <property type="match status" value="1"/>
</dbReference>
<evidence type="ECO:0000256" key="4">
    <source>
        <dbReference type="ARBA" id="ARBA00022763"/>
    </source>
</evidence>
<keyword evidence="6" id="KW-0347">Helicase</keyword>
<dbReference type="Gene3D" id="2.40.10.170">
    <property type="match status" value="1"/>
</dbReference>
<evidence type="ECO:0000256" key="5">
    <source>
        <dbReference type="ARBA" id="ARBA00022801"/>
    </source>
</evidence>
<evidence type="ECO:0000313" key="16">
    <source>
        <dbReference type="EMBL" id="MBO8414920.1"/>
    </source>
</evidence>
<dbReference type="InterPro" id="IPR014001">
    <property type="entry name" value="Helicase_ATP-bd"/>
</dbReference>
<organism evidence="16 17">
    <name type="scientific">Candidatus Avisuccinivibrio stercorigallinarum</name>
    <dbReference type="NCBI Taxonomy" id="2840704"/>
    <lineage>
        <taxon>Bacteria</taxon>
        <taxon>Pseudomonadati</taxon>
        <taxon>Pseudomonadota</taxon>
        <taxon>Gammaproteobacteria</taxon>
        <taxon>Aeromonadales</taxon>
        <taxon>Succinivibrionaceae</taxon>
        <taxon>Succinivibrionaceae incertae sedis</taxon>
        <taxon>Candidatus Avisuccinivibrio</taxon>
    </lineage>
</organism>
<dbReference type="GO" id="GO:0003678">
    <property type="term" value="F:DNA helicase activity"/>
    <property type="evidence" value="ECO:0007669"/>
    <property type="project" value="TreeGrafter"/>
</dbReference>
<dbReference type="Pfam" id="PF02559">
    <property type="entry name" value="CarD_TRCF_RID"/>
    <property type="match status" value="1"/>
</dbReference>
<dbReference type="PANTHER" id="PTHR47964">
    <property type="entry name" value="ATP-DEPENDENT DNA HELICASE HOMOLOG RECG, CHLOROPLASTIC"/>
    <property type="match status" value="1"/>
</dbReference>
<comment type="function">
    <text evidence="13">Couples transcription and DNA repair by recognizing RNA polymerase (RNAP) stalled at DNA lesions. Mediates ATP-dependent release of RNAP and its truncated transcript from the DNA, and recruitment of nucleotide excision repair machinery to the damaged site.</text>
</comment>
<dbReference type="PROSITE" id="PS51194">
    <property type="entry name" value="HELICASE_CTER"/>
    <property type="match status" value="1"/>
</dbReference>
<keyword evidence="2 13" id="KW-0963">Cytoplasm</keyword>
<keyword evidence="4 13" id="KW-0227">DNA damage</keyword>
<dbReference type="InterPro" id="IPR041471">
    <property type="entry name" value="UvrB_inter"/>
</dbReference>
<dbReference type="FunFam" id="3.40.50.300:FF:000546">
    <property type="entry name" value="Transcription-repair-coupling factor"/>
    <property type="match status" value="1"/>
</dbReference>
<dbReference type="Gene3D" id="3.30.2060.10">
    <property type="entry name" value="Penicillin-binding protein 1b domain"/>
    <property type="match status" value="1"/>
</dbReference>
<dbReference type="Gene3D" id="3.40.50.11180">
    <property type="match status" value="1"/>
</dbReference>
<dbReference type="EMBL" id="JADINH010000013">
    <property type="protein sequence ID" value="MBO8414920.1"/>
    <property type="molecule type" value="Genomic_DNA"/>
</dbReference>
<evidence type="ECO:0000256" key="9">
    <source>
        <dbReference type="ARBA" id="ARBA00023204"/>
    </source>
</evidence>
<dbReference type="PROSITE" id="PS51192">
    <property type="entry name" value="HELICASE_ATP_BIND_1"/>
    <property type="match status" value="1"/>
</dbReference>
<dbReference type="InterPro" id="IPR047112">
    <property type="entry name" value="RecG/Mfd"/>
</dbReference>
<dbReference type="GO" id="GO:0005737">
    <property type="term" value="C:cytoplasm"/>
    <property type="evidence" value="ECO:0007669"/>
    <property type="project" value="UniProtKB-SubCell"/>
</dbReference>
<dbReference type="Gene3D" id="3.40.50.300">
    <property type="entry name" value="P-loop containing nucleotide triphosphate hydrolases"/>
    <property type="match status" value="2"/>
</dbReference>
<comment type="caution">
    <text evidence="16">The sequence shown here is derived from an EMBL/GenBank/DDBJ whole genome shotgun (WGS) entry which is preliminary data.</text>
</comment>
<keyword evidence="7 13" id="KW-0067">ATP-binding</keyword>
<protein>
    <recommendedName>
        <fullName evidence="12 13">Transcription-repair-coupling factor</fullName>
        <shortName evidence="13">TRCF</shortName>
        <ecNumber evidence="13">3.6.4.-</ecNumber>
    </recommendedName>
</protein>
<dbReference type="InterPro" id="IPR004576">
    <property type="entry name" value="Mfd"/>
</dbReference>
<evidence type="ECO:0000313" key="17">
    <source>
        <dbReference type="Proteomes" id="UP000823631"/>
    </source>
</evidence>
<dbReference type="InterPro" id="IPR027417">
    <property type="entry name" value="P-loop_NTPase"/>
</dbReference>
<name>A0A9D9D8N5_9GAMM</name>
<comment type="similarity">
    <text evidence="11 13">In the C-terminal section; belongs to the helicase family. RecG subfamily.</text>
</comment>
<evidence type="ECO:0000256" key="1">
    <source>
        <dbReference type="ARBA" id="ARBA00004496"/>
    </source>
</evidence>
<keyword evidence="5 13" id="KW-0378">Hydrolase</keyword>